<evidence type="ECO:0000256" key="1">
    <source>
        <dbReference type="SAM" id="MobiDB-lite"/>
    </source>
</evidence>
<proteinExistence type="predicted"/>
<dbReference type="AlphaFoldDB" id="A0A6J7JKD9"/>
<name>A0A6J7JKD9_9ZZZZ</name>
<gene>
    <name evidence="2" type="ORF">UFOPK3564_03107</name>
</gene>
<reference evidence="2" key="1">
    <citation type="submission" date="2020-05" db="EMBL/GenBank/DDBJ databases">
        <authorList>
            <person name="Chiriac C."/>
            <person name="Salcher M."/>
            <person name="Ghai R."/>
            <person name="Kavagutti S V."/>
        </authorList>
    </citation>
    <scope>NUCLEOTIDE SEQUENCE</scope>
</reference>
<dbReference type="EMBL" id="CAFBMK010000270">
    <property type="protein sequence ID" value="CAB4943826.1"/>
    <property type="molecule type" value="Genomic_DNA"/>
</dbReference>
<feature type="region of interest" description="Disordered" evidence="1">
    <location>
        <begin position="24"/>
        <end position="52"/>
    </location>
</feature>
<organism evidence="2">
    <name type="scientific">freshwater metagenome</name>
    <dbReference type="NCBI Taxonomy" id="449393"/>
    <lineage>
        <taxon>unclassified sequences</taxon>
        <taxon>metagenomes</taxon>
        <taxon>ecological metagenomes</taxon>
    </lineage>
</organism>
<protein>
    <submittedName>
        <fullName evidence="2">Unannotated protein</fullName>
    </submittedName>
</protein>
<sequence>MRIPPIAIALSAAAALGATAAVATAQDTPPFEPEPTTTTTPTTTAPAPPADASAPVVAIRVPATRVGRRITSIRITMKDPDSDVSYAQVDVKRRIRLAQGVRDQAYDGRRWRTTTSATKYRIYPEVGRRSVAYVLRLPKGMPAARYWIAVKAQNEPGASRTKRVSFRTR</sequence>
<accession>A0A6J7JKD9</accession>
<evidence type="ECO:0000313" key="2">
    <source>
        <dbReference type="EMBL" id="CAB4943826.1"/>
    </source>
</evidence>